<gene>
    <name evidence="1" type="primary">tcmP</name>
    <name evidence="1" type="ORF">RZS28_02550</name>
</gene>
<keyword evidence="2" id="KW-1185">Reference proteome</keyword>
<protein>
    <submittedName>
        <fullName evidence="1">Three-Cys-motif partner protein TcmP</fullName>
    </submittedName>
</protein>
<evidence type="ECO:0000313" key="1">
    <source>
        <dbReference type="EMBL" id="WOJ90203.1"/>
    </source>
</evidence>
<dbReference type="InterPro" id="IPR031009">
    <property type="entry name" value="Tcm_partner"/>
</dbReference>
<sequence length="283" mass="32063">MKRYFDGYATALKNQQFERLYIDAFAGSGERQDSRPAGNSLPLFEEDAEEFSKSKEGSARIALRIEPPFHRYIFIERSSLHMAGLTALRSEFPYRNIELRQGDANNELLLICKSVNWRSTRAAVFLDPYGMELRWSTLNELAATEAVDIALLFPTGPLNRMLTKNGIIPEEWQSRIDDHLGPCGWRDACYAQQTSIDLFGYAAPASKLLNVQGLENFVQERLKGLFPHVCEQTLSLENSKGSVLYHLFIICANPSKKAGEIAMRIARSAIRPRHKKHKNNGLL</sequence>
<dbReference type="Proteomes" id="UP001626536">
    <property type="component" value="Chromosome"/>
</dbReference>
<dbReference type="NCBIfam" id="TIGR04474">
    <property type="entry name" value="tcm_partner"/>
    <property type="match status" value="1"/>
</dbReference>
<dbReference type="EMBL" id="CP136862">
    <property type="protein sequence ID" value="WOJ90203.1"/>
    <property type="molecule type" value="Genomic_DNA"/>
</dbReference>
<reference evidence="1 2" key="1">
    <citation type="submission" date="2023-10" db="EMBL/GenBank/DDBJ databases">
        <title>Novel methanotroph of the genus Methylocapsa from a subarctic wetland.</title>
        <authorList>
            <person name="Belova S.E."/>
            <person name="Oshkin I.Y."/>
            <person name="Miroshnikov K."/>
            <person name="Dedysh S.N."/>
        </authorList>
    </citation>
    <scope>NUCLEOTIDE SEQUENCE [LARGE SCALE GENOMIC DNA]</scope>
    <source>
        <strain evidence="1 2">RX1</strain>
    </source>
</reference>
<dbReference type="RefSeq" id="WP_407339650.1">
    <property type="nucleotide sequence ID" value="NZ_CP136862.1"/>
</dbReference>
<name>A0ABZ0HUH2_9HYPH</name>
<evidence type="ECO:0000313" key="2">
    <source>
        <dbReference type="Proteomes" id="UP001626536"/>
    </source>
</evidence>
<organism evidence="1 2">
    <name type="scientific">Methylocapsa polymorpha</name>
    <dbReference type="NCBI Taxonomy" id="3080828"/>
    <lineage>
        <taxon>Bacteria</taxon>
        <taxon>Pseudomonadati</taxon>
        <taxon>Pseudomonadota</taxon>
        <taxon>Alphaproteobacteria</taxon>
        <taxon>Hyphomicrobiales</taxon>
        <taxon>Beijerinckiaceae</taxon>
        <taxon>Methylocapsa</taxon>
    </lineage>
</organism>
<proteinExistence type="predicted"/>
<accession>A0ABZ0HUH2</accession>